<dbReference type="PANTHER" id="PTHR23023">
    <property type="entry name" value="DIMETHYLANILINE MONOOXYGENASE"/>
    <property type="match status" value="1"/>
</dbReference>
<keyword evidence="5" id="KW-0521">NADP</keyword>
<dbReference type="InterPro" id="IPR020946">
    <property type="entry name" value="Flavin_mOase-like"/>
</dbReference>
<reference evidence="9" key="1">
    <citation type="journal article" date="2017" name="Genome Biol.">
        <title>Comparative genomics reveals high biological diversity and specific adaptations in the industrially and medically important fungal genus Aspergillus.</title>
        <authorList>
            <person name="de Vries R.P."/>
            <person name="Riley R."/>
            <person name="Wiebenga A."/>
            <person name="Aguilar-Osorio G."/>
            <person name="Amillis S."/>
            <person name="Uchima C.A."/>
            <person name="Anderluh G."/>
            <person name="Asadollahi M."/>
            <person name="Askin M."/>
            <person name="Barry K."/>
            <person name="Battaglia E."/>
            <person name="Bayram O."/>
            <person name="Benocci T."/>
            <person name="Braus-Stromeyer S.A."/>
            <person name="Caldana C."/>
            <person name="Canovas D."/>
            <person name="Cerqueira G.C."/>
            <person name="Chen F."/>
            <person name="Chen W."/>
            <person name="Choi C."/>
            <person name="Clum A."/>
            <person name="Dos Santos R.A."/>
            <person name="Damasio A.R."/>
            <person name="Diallinas G."/>
            <person name="Emri T."/>
            <person name="Fekete E."/>
            <person name="Flipphi M."/>
            <person name="Freyberg S."/>
            <person name="Gallo A."/>
            <person name="Gournas C."/>
            <person name="Habgood R."/>
            <person name="Hainaut M."/>
            <person name="Harispe M.L."/>
            <person name="Henrissat B."/>
            <person name="Hilden K.S."/>
            <person name="Hope R."/>
            <person name="Hossain A."/>
            <person name="Karabika E."/>
            <person name="Karaffa L."/>
            <person name="Karanyi Z."/>
            <person name="Krasevec N."/>
            <person name="Kuo A."/>
            <person name="Kusch H."/>
            <person name="LaButti K."/>
            <person name="Lagendijk E.L."/>
            <person name="Lapidus A."/>
            <person name="Levasseur A."/>
            <person name="Lindquist E."/>
            <person name="Lipzen A."/>
            <person name="Logrieco A.F."/>
            <person name="MacCabe A."/>
            <person name="Maekelae M.R."/>
            <person name="Malavazi I."/>
            <person name="Melin P."/>
            <person name="Meyer V."/>
            <person name="Mielnichuk N."/>
            <person name="Miskei M."/>
            <person name="Molnar A.P."/>
            <person name="Mule G."/>
            <person name="Ngan C.Y."/>
            <person name="Orejas M."/>
            <person name="Orosz E."/>
            <person name="Ouedraogo J.P."/>
            <person name="Overkamp K.M."/>
            <person name="Park H.-S."/>
            <person name="Perrone G."/>
            <person name="Piumi F."/>
            <person name="Punt P.J."/>
            <person name="Ram A.F."/>
            <person name="Ramon A."/>
            <person name="Rauscher S."/>
            <person name="Record E."/>
            <person name="Riano-Pachon D.M."/>
            <person name="Robert V."/>
            <person name="Roehrig J."/>
            <person name="Ruller R."/>
            <person name="Salamov A."/>
            <person name="Salih N.S."/>
            <person name="Samson R.A."/>
            <person name="Sandor E."/>
            <person name="Sanguinetti M."/>
            <person name="Schuetze T."/>
            <person name="Sepcic K."/>
            <person name="Shelest E."/>
            <person name="Sherlock G."/>
            <person name="Sophianopoulou V."/>
            <person name="Squina F.M."/>
            <person name="Sun H."/>
            <person name="Susca A."/>
            <person name="Todd R.B."/>
            <person name="Tsang A."/>
            <person name="Unkles S.E."/>
            <person name="van de Wiele N."/>
            <person name="van Rossen-Uffink D."/>
            <person name="Oliveira J.V."/>
            <person name="Vesth T.C."/>
            <person name="Visser J."/>
            <person name="Yu J.-H."/>
            <person name="Zhou M."/>
            <person name="Andersen M.R."/>
            <person name="Archer D.B."/>
            <person name="Baker S.E."/>
            <person name="Benoit I."/>
            <person name="Brakhage A.A."/>
            <person name="Braus G.H."/>
            <person name="Fischer R."/>
            <person name="Frisvad J.C."/>
            <person name="Goldman G.H."/>
            <person name="Houbraken J."/>
            <person name="Oakley B."/>
            <person name="Pocsi I."/>
            <person name="Scazzocchio C."/>
            <person name="Seiboth B."/>
            <person name="vanKuyk P.A."/>
            <person name="Wortman J."/>
            <person name="Dyer P.S."/>
            <person name="Grigoriev I.V."/>
        </authorList>
    </citation>
    <scope>NUCLEOTIDE SEQUENCE [LARGE SCALE GENOMIC DNA]</scope>
    <source>
        <strain evidence="9">CBS 583.65</strain>
    </source>
</reference>
<name>A0A1L9PI95_ASPVE</name>
<dbReference type="PIRSF" id="PIRSF000332">
    <property type="entry name" value="FMO"/>
    <property type="match status" value="1"/>
</dbReference>
<dbReference type="STRING" id="1036611.A0A1L9PI95"/>
<protein>
    <recommendedName>
        <fullName evidence="10">FAD/NAD(P)-binding domain-containing protein</fullName>
    </recommendedName>
</protein>
<dbReference type="FunFam" id="3.50.50.60:FF:000138">
    <property type="entry name" value="Flavin-containing monooxygenase"/>
    <property type="match status" value="1"/>
</dbReference>
<comment type="cofactor">
    <cofactor evidence="1">
        <name>FAD</name>
        <dbReference type="ChEBI" id="CHEBI:57692"/>
    </cofactor>
</comment>
<evidence type="ECO:0000256" key="1">
    <source>
        <dbReference type="ARBA" id="ARBA00001974"/>
    </source>
</evidence>
<proteinExistence type="inferred from homology"/>
<evidence type="ECO:0008006" key="10">
    <source>
        <dbReference type="Google" id="ProtNLM"/>
    </source>
</evidence>
<evidence type="ECO:0000256" key="3">
    <source>
        <dbReference type="ARBA" id="ARBA00022630"/>
    </source>
</evidence>
<evidence type="ECO:0000256" key="7">
    <source>
        <dbReference type="ARBA" id="ARBA00023033"/>
    </source>
</evidence>
<dbReference type="EMBL" id="KV878128">
    <property type="protein sequence ID" value="OJJ01155.1"/>
    <property type="molecule type" value="Genomic_DNA"/>
</dbReference>
<keyword evidence="4" id="KW-0274">FAD</keyword>
<dbReference type="InterPro" id="IPR000960">
    <property type="entry name" value="Flavin_mOase"/>
</dbReference>
<gene>
    <name evidence="8" type="ORF">ASPVEDRAFT_52170</name>
</gene>
<keyword evidence="3" id="KW-0285">Flavoprotein</keyword>
<sequence length="450" mass="50641">MDIDRVAIIGAGPCGLAAAKYMVAERKFKTITVFEQRDQPGGIWNYTGDEGTSSSPSQVVDGTFASPVYDSLETNIPNSLMQYREAPFPSGTALFPSHYVVKEYLHRYAEELRPLIRFRSQVLDISLSRSPKAEWTVTWRDIKSDTVSTDQFDAVVVANGHYNEPNIPAIPGLEEWNRQYPGSIVHSSVYRRSGPFANKKVIVVGHSASGIDIAAQISAVSKHPLLISERASKAPLSSQQEKTSKLIPEITTLNPKSKTVSFADNHTERDIDHIVFCTGYHFTTPFLSSLTPPINTDQSRPDNLFKHVFYTHEPTIAFIGTPQRIVPFPFSQAQSAWVARVFAGRVSLPSYTEMARWITDWMDAQGGSNSLAFPLDAEYINSLYEISMSSTRKEGLENDGRGKEPPFWGERERWMRERFPDIKKASQMLGERRRDITTLEELGFYFKANL</sequence>
<accession>A0A1L9PI95</accession>
<dbReference type="GeneID" id="63730103"/>
<dbReference type="GO" id="GO:0050661">
    <property type="term" value="F:NADP binding"/>
    <property type="evidence" value="ECO:0007669"/>
    <property type="project" value="InterPro"/>
</dbReference>
<evidence type="ECO:0000313" key="8">
    <source>
        <dbReference type="EMBL" id="OJJ01155.1"/>
    </source>
</evidence>
<keyword evidence="9" id="KW-1185">Reference proteome</keyword>
<evidence type="ECO:0000256" key="4">
    <source>
        <dbReference type="ARBA" id="ARBA00022827"/>
    </source>
</evidence>
<evidence type="ECO:0000313" key="9">
    <source>
        <dbReference type="Proteomes" id="UP000184073"/>
    </source>
</evidence>
<dbReference type="Pfam" id="PF00743">
    <property type="entry name" value="FMO-like"/>
    <property type="match status" value="2"/>
</dbReference>
<keyword evidence="7" id="KW-0503">Monooxygenase</keyword>
<dbReference type="RefSeq" id="XP_040666917.1">
    <property type="nucleotide sequence ID" value="XM_040814592.1"/>
</dbReference>
<organism evidence="8 9">
    <name type="scientific">Aspergillus versicolor CBS 583.65</name>
    <dbReference type="NCBI Taxonomy" id="1036611"/>
    <lineage>
        <taxon>Eukaryota</taxon>
        <taxon>Fungi</taxon>
        <taxon>Dikarya</taxon>
        <taxon>Ascomycota</taxon>
        <taxon>Pezizomycotina</taxon>
        <taxon>Eurotiomycetes</taxon>
        <taxon>Eurotiomycetidae</taxon>
        <taxon>Eurotiales</taxon>
        <taxon>Aspergillaceae</taxon>
        <taxon>Aspergillus</taxon>
        <taxon>Aspergillus subgen. Nidulantes</taxon>
    </lineage>
</organism>
<evidence type="ECO:0000256" key="5">
    <source>
        <dbReference type="ARBA" id="ARBA00022857"/>
    </source>
</evidence>
<dbReference type="AlphaFoldDB" id="A0A1L9PI95"/>
<keyword evidence="6" id="KW-0560">Oxidoreductase</keyword>
<dbReference type="InterPro" id="IPR036188">
    <property type="entry name" value="FAD/NAD-bd_sf"/>
</dbReference>
<dbReference type="InterPro" id="IPR050346">
    <property type="entry name" value="FMO-like"/>
</dbReference>
<evidence type="ECO:0000256" key="6">
    <source>
        <dbReference type="ARBA" id="ARBA00023002"/>
    </source>
</evidence>
<dbReference type="Gene3D" id="3.50.50.60">
    <property type="entry name" value="FAD/NAD(P)-binding domain"/>
    <property type="match status" value="2"/>
</dbReference>
<evidence type="ECO:0000256" key="2">
    <source>
        <dbReference type="ARBA" id="ARBA00009183"/>
    </source>
</evidence>
<dbReference type="GO" id="GO:0050660">
    <property type="term" value="F:flavin adenine dinucleotide binding"/>
    <property type="evidence" value="ECO:0007669"/>
    <property type="project" value="InterPro"/>
</dbReference>
<dbReference type="Proteomes" id="UP000184073">
    <property type="component" value="Unassembled WGS sequence"/>
</dbReference>
<comment type="similarity">
    <text evidence="2">Belongs to the FMO family.</text>
</comment>
<dbReference type="OrthoDB" id="66881at2759"/>
<dbReference type="VEuPathDB" id="FungiDB:ASPVEDRAFT_52170"/>
<dbReference type="GO" id="GO:0004499">
    <property type="term" value="F:N,N-dimethylaniline monooxygenase activity"/>
    <property type="evidence" value="ECO:0007669"/>
    <property type="project" value="InterPro"/>
</dbReference>
<dbReference type="PRINTS" id="PR00370">
    <property type="entry name" value="FMOXYGENASE"/>
</dbReference>
<dbReference type="SUPFAM" id="SSF51905">
    <property type="entry name" value="FAD/NAD(P)-binding domain"/>
    <property type="match status" value="2"/>
</dbReference>